<dbReference type="PANTHER" id="PTHR24305:SF157">
    <property type="entry name" value="N-ACETYLTRYPTOPHAN 6-HYDROXYLASE IVOC-RELATED"/>
    <property type="match status" value="1"/>
</dbReference>
<dbReference type="STRING" id="1276538.A0A1X7RDH2"/>
<keyword evidence="9" id="KW-1185">Reference proteome</keyword>
<dbReference type="SUPFAM" id="SSF48264">
    <property type="entry name" value="Cytochrome P450"/>
    <property type="match status" value="1"/>
</dbReference>
<dbReference type="InterPro" id="IPR002403">
    <property type="entry name" value="Cyt_P450_E_grp-IV"/>
</dbReference>
<dbReference type="Pfam" id="PF00067">
    <property type="entry name" value="p450"/>
    <property type="match status" value="1"/>
</dbReference>
<accession>A0A1X7RDH2</accession>
<reference evidence="8 9" key="1">
    <citation type="submission" date="2016-06" db="EMBL/GenBank/DDBJ databases">
        <authorList>
            <person name="Kjaerup R.B."/>
            <person name="Dalgaard T.S."/>
            <person name="Juul-Madsen H.R."/>
        </authorList>
    </citation>
    <scope>NUCLEOTIDE SEQUENCE [LARGE SCALE GENOMIC DNA]</scope>
</reference>
<dbReference type="PANTHER" id="PTHR24305">
    <property type="entry name" value="CYTOCHROME P450"/>
    <property type="match status" value="1"/>
</dbReference>
<dbReference type="Gene3D" id="1.10.630.10">
    <property type="entry name" value="Cytochrome P450"/>
    <property type="match status" value="1"/>
</dbReference>
<evidence type="ECO:0000256" key="2">
    <source>
        <dbReference type="ARBA" id="ARBA00010617"/>
    </source>
</evidence>
<keyword evidence="4" id="KW-0560">Oxidoreductase</keyword>
<dbReference type="Proteomes" id="UP000215127">
    <property type="component" value="Chromosome 1"/>
</dbReference>
<evidence type="ECO:0000256" key="5">
    <source>
        <dbReference type="ARBA" id="ARBA00023004"/>
    </source>
</evidence>
<keyword evidence="5 7" id="KW-0408">Iron</keyword>
<dbReference type="EMBL" id="LT853692">
    <property type="protein sequence ID" value="SMQ45047.1"/>
    <property type="molecule type" value="Genomic_DNA"/>
</dbReference>
<dbReference type="InterPro" id="IPR036396">
    <property type="entry name" value="Cyt_P450_sf"/>
</dbReference>
<evidence type="ECO:0000256" key="3">
    <source>
        <dbReference type="ARBA" id="ARBA00022723"/>
    </source>
</evidence>
<gene>
    <name evidence="8" type="ORF">ZT3D7_G191</name>
</gene>
<keyword evidence="7" id="KW-0349">Heme</keyword>
<proteinExistence type="inferred from homology"/>
<evidence type="ECO:0000256" key="1">
    <source>
        <dbReference type="ARBA" id="ARBA00001971"/>
    </source>
</evidence>
<dbReference type="GO" id="GO:0020037">
    <property type="term" value="F:heme binding"/>
    <property type="evidence" value="ECO:0007669"/>
    <property type="project" value="InterPro"/>
</dbReference>
<dbReference type="GO" id="GO:0016705">
    <property type="term" value="F:oxidoreductase activity, acting on paired donors, with incorporation or reduction of molecular oxygen"/>
    <property type="evidence" value="ECO:0007669"/>
    <property type="project" value="InterPro"/>
</dbReference>
<sequence length="527" mass="59593">MISLQLTLLGLGTLAAWLLWTVLQRLVLHDLASVPGPTLPALTRWYECWYEIWQPGKYPFKLKELHEKYGPILRPVPDEVHINDPDFLDTIYAIRNRNNPTIRGLLVDQSVGGAEDWHVHKMRRDALNPYFSQKFTLSMQDLMLQKRDQVIEQFFTASRSGQPFNLSDVYFAFSNDLVRNFCFGSDSDLLHNLPEAQIQRKNLTRMLTGVKVNKHFPFVPRLLANILPVFLGDGAIPPAVMDLMRFRARCRADIEAVFKDRKNDNKGRHSIFYELRDSPSLPPEEKTVRRLQDEAQLLVMAGTESLAKSLAIASFHLISNPSTLFTLRAELSSARQTSQHPDQPVPLTTLLTLPYLNAVITEANRLSFGVTNRIVRYSPTETLSYTASSGPHKGTTYVFPPRTKMSCCTYCTHTNPSLFPDPLRFLPERFLGEGNEVAKRKRCMMALGKGHRRCLGINVANAGMCLIVAAVAEWDMKAWDTDERDVAFLHDYQVAHGRLDSKGVRVVVKVRNGVDASCIEDGPLLTA</sequence>
<dbReference type="InterPro" id="IPR050121">
    <property type="entry name" value="Cytochrome_P450_monoxygenase"/>
</dbReference>
<evidence type="ECO:0000256" key="4">
    <source>
        <dbReference type="ARBA" id="ARBA00023002"/>
    </source>
</evidence>
<evidence type="ECO:0000256" key="7">
    <source>
        <dbReference type="PIRSR" id="PIRSR602403-1"/>
    </source>
</evidence>
<dbReference type="PRINTS" id="PR00465">
    <property type="entry name" value="EP450IV"/>
</dbReference>
<comment type="cofactor">
    <cofactor evidence="1 7">
        <name>heme</name>
        <dbReference type="ChEBI" id="CHEBI:30413"/>
    </cofactor>
</comment>
<dbReference type="AlphaFoldDB" id="A0A1X7RDH2"/>
<comment type="similarity">
    <text evidence="2">Belongs to the cytochrome P450 family.</text>
</comment>
<dbReference type="InterPro" id="IPR001128">
    <property type="entry name" value="Cyt_P450"/>
</dbReference>
<organism evidence="8 9">
    <name type="scientific">Zymoseptoria tritici (strain ST99CH_3D7)</name>
    <dbReference type="NCBI Taxonomy" id="1276538"/>
    <lineage>
        <taxon>Eukaryota</taxon>
        <taxon>Fungi</taxon>
        <taxon>Dikarya</taxon>
        <taxon>Ascomycota</taxon>
        <taxon>Pezizomycotina</taxon>
        <taxon>Dothideomycetes</taxon>
        <taxon>Dothideomycetidae</taxon>
        <taxon>Mycosphaerellales</taxon>
        <taxon>Mycosphaerellaceae</taxon>
        <taxon>Zymoseptoria</taxon>
    </lineage>
</organism>
<dbReference type="GO" id="GO:0004497">
    <property type="term" value="F:monooxygenase activity"/>
    <property type="evidence" value="ECO:0007669"/>
    <property type="project" value="UniProtKB-KW"/>
</dbReference>
<name>A0A1X7RDH2_ZYMT9</name>
<evidence type="ECO:0008006" key="10">
    <source>
        <dbReference type="Google" id="ProtNLM"/>
    </source>
</evidence>
<evidence type="ECO:0000313" key="9">
    <source>
        <dbReference type="Proteomes" id="UP000215127"/>
    </source>
</evidence>
<dbReference type="CDD" id="cd11062">
    <property type="entry name" value="CYP58-like"/>
    <property type="match status" value="1"/>
</dbReference>
<feature type="binding site" description="axial binding residue" evidence="7">
    <location>
        <position position="454"/>
    </location>
    <ligand>
        <name>heme</name>
        <dbReference type="ChEBI" id="CHEBI:30413"/>
    </ligand>
    <ligandPart>
        <name>Fe</name>
        <dbReference type="ChEBI" id="CHEBI:18248"/>
    </ligandPart>
</feature>
<dbReference type="GO" id="GO:0005506">
    <property type="term" value="F:iron ion binding"/>
    <property type="evidence" value="ECO:0007669"/>
    <property type="project" value="InterPro"/>
</dbReference>
<keyword evidence="3 7" id="KW-0479">Metal-binding</keyword>
<protein>
    <recommendedName>
        <fullName evidence="10">Cytochrome P450</fullName>
    </recommendedName>
</protein>
<keyword evidence="6" id="KW-0503">Monooxygenase</keyword>
<evidence type="ECO:0000313" key="8">
    <source>
        <dbReference type="EMBL" id="SMQ45047.1"/>
    </source>
</evidence>
<evidence type="ECO:0000256" key="6">
    <source>
        <dbReference type="ARBA" id="ARBA00023033"/>
    </source>
</evidence>